<evidence type="ECO:0008006" key="3">
    <source>
        <dbReference type="Google" id="ProtNLM"/>
    </source>
</evidence>
<reference evidence="1 2" key="1">
    <citation type="journal article" date="2016" name="Nat. Commun.">
        <title>Thousands of microbial genomes shed light on interconnected biogeochemical processes in an aquifer system.</title>
        <authorList>
            <person name="Anantharaman K."/>
            <person name="Brown C.T."/>
            <person name="Hug L.A."/>
            <person name="Sharon I."/>
            <person name="Castelle C.J."/>
            <person name="Probst A.J."/>
            <person name="Thomas B.C."/>
            <person name="Singh A."/>
            <person name="Wilkins M.J."/>
            <person name="Karaoz U."/>
            <person name="Brodie E.L."/>
            <person name="Williams K.H."/>
            <person name="Hubbard S.S."/>
            <person name="Banfield J.F."/>
        </authorList>
    </citation>
    <scope>NUCLEOTIDE SEQUENCE [LARGE SCALE GENOMIC DNA]</scope>
</reference>
<dbReference type="EMBL" id="MFZF01000020">
    <property type="protein sequence ID" value="OGK16135.1"/>
    <property type="molecule type" value="Genomic_DNA"/>
</dbReference>
<proteinExistence type="predicted"/>
<dbReference type="Proteomes" id="UP000178372">
    <property type="component" value="Unassembled WGS sequence"/>
</dbReference>
<comment type="caution">
    <text evidence="1">The sequence shown here is derived from an EMBL/GenBank/DDBJ whole genome shotgun (WGS) entry which is preliminary data.</text>
</comment>
<sequence>MLIYGTEDEYTEPQEVKKIFASIPESKMIHKLHCEHDYRYHADAIDEVDKVLGSFVNKYFE</sequence>
<protein>
    <recommendedName>
        <fullName evidence="3">Peptidase S9 prolyl oligopeptidase catalytic domain-containing protein</fullName>
    </recommendedName>
</protein>
<organism evidence="1 2">
    <name type="scientific">Candidatus Roizmanbacteria bacterium RIFCSPHIGHO2_01_FULL_39_12b</name>
    <dbReference type="NCBI Taxonomy" id="1802030"/>
    <lineage>
        <taxon>Bacteria</taxon>
        <taxon>Candidatus Roizmaniibacteriota</taxon>
    </lineage>
</organism>
<evidence type="ECO:0000313" key="2">
    <source>
        <dbReference type="Proteomes" id="UP000178372"/>
    </source>
</evidence>
<accession>A0A1F7GBH4</accession>
<gene>
    <name evidence="1" type="ORF">A2690_01715</name>
</gene>
<dbReference type="AlphaFoldDB" id="A0A1F7GBH4"/>
<evidence type="ECO:0000313" key="1">
    <source>
        <dbReference type="EMBL" id="OGK16135.1"/>
    </source>
</evidence>
<name>A0A1F7GBH4_9BACT</name>